<feature type="binding site" evidence="16">
    <location>
        <begin position="94"/>
        <end position="97"/>
    </location>
    <ligand>
        <name>substrate</name>
    </ligand>
</feature>
<dbReference type="GO" id="GO:0005524">
    <property type="term" value="F:ATP binding"/>
    <property type="evidence" value="ECO:0007669"/>
    <property type="project" value="UniProtKB-UniRule"/>
</dbReference>
<evidence type="ECO:0000256" key="13">
    <source>
        <dbReference type="ARBA" id="ARBA00022993"/>
    </source>
</evidence>
<keyword evidence="9 16" id="KW-0547">Nucleotide-binding</keyword>
<keyword evidence="12 16" id="KW-0630">Potassium</keyword>
<keyword evidence="16" id="KW-0479">Metal-binding</keyword>
<dbReference type="GO" id="GO:0005737">
    <property type="term" value="C:cytoplasm"/>
    <property type="evidence" value="ECO:0007669"/>
    <property type="project" value="UniProtKB-SubCell"/>
</dbReference>
<comment type="subunit">
    <text evidence="5 16">Homodimer.</text>
</comment>
<dbReference type="EMBL" id="FQYV01000026">
    <property type="protein sequence ID" value="SHJ79772.1"/>
    <property type="molecule type" value="Genomic_DNA"/>
</dbReference>
<dbReference type="AlphaFoldDB" id="A0A1M6M8N0"/>
<dbReference type="EC" id="2.7.1.33" evidence="6 16"/>
<evidence type="ECO:0000256" key="5">
    <source>
        <dbReference type="ARBA" id="ARBA00011738"/>
    </source>
</evidence>
<accession>A0A1M6M8N0</accession>
<dbReference type="Pfam" id="PF03309">
    <property type="entry name" value="Pan_kinase"/>
    <property type="match status" value="1"/>
</dbReference>
<protein>
    <recommendedName>
        <fullName evidence="15 16">Type III pantothenate kinase</fullName>
        <ecNumber evidence="6 16">2.7.1.33</ecNumber>
    </recommendedName>
    <alternativeName>
        <fullName evidence="16">PanK-III</fullName>
    </alternativeName>
    <alternativeName>
        <fullName evidence="16">Pantothenic acid kinase</fullName>
    </alternativeName>
</protein>
<feature type="binding site" evidence="16">
    <location>
        <position position="120"/>
    </location>
    <ligand>
        <name>ATP</name>
        <dbReference type="ChEBI" id="CHEBI:30616"/>
    </ligand>
</feature>
<dbReference type="Gene3D" id="3.30.420.40">
    <property type="match status" value="2"/>
</dbReference>
<evidence type="ECO:0000256" key="4">
    <source>
        <dbReference type="ARBA" id="ARBA00005225"/>
    </source>
</evidence>
<dbReference type="UniPathway" id="UPA00241">
    <property type="reaction ID" value="UER00352"/>
</dbReference>
<comment type="subcellular location">
    <subcellularLocation>
        <location evidence="3 16">Cytoplasm</location>
    </subcellularLocation>
</comment>
<feature type="binding site" evidence="16">
    <location>
        <position position="117"/>
    </location>
    <ligand>
        <name>K(+)</name>
        <dbReference type="ChEBI" id="CHEBI:29103"/>
    </ligand>
</feature>
<dbReference type="PANTHER" id="PTHR34265">
    <property type="entry name" value="TYPE III PANTOTHENATE KINASE"/>
    <property type="match status" value="1"/>
</dbReference>
<comment type="catalytic activity">
    <reaction evidence="1 16">
        <text>(R)-pantothenate + ATP = (R)-4'-phosphopantothenate + ADP + H(+)</text>
        <dbReference type="Rhea" id="RHEA:16373"/>
        <dbReference type="ChEBI" id="CHEBI:10986"/>
        <dbReference type="ChEBI" id="CHEBI:15378"/>
        <dbReference type="ChEBI" id="CHEBI:29032"/>
        <dbReference type="ChEBI" id="CHEBI:30616"/>
        <dbReference type="ChEBI" id="CHEBI:456216"/>
        <dbReference type="EC" id="2.7.1.33"/>
    </reaction>
</comment>
<keyword evidence="10 16" id="KW-0418">Kinase</keyword>
<evidence type="ECO:0000256" key="2">
    <source>
        <dbReference type="ARBA" id="ARBA00001958"/>
    </source>
</evidence>
<comment type="function">
    <text evidence="16">Catalyzes the phosphorylation of pantothenate (Pan), the first step in CoA biosynthesis.</text>
</comment>
<dbReference type="RefSeq" id="WP_073220768.1">
    <property type="nucleotide sequence ID" value="NZ_FNNS01000023.1"/>
</dbReference>
<evidence type="ECO:0000256" key="16">
    <source>
        <dbReference type="HAMAP-Rule" id="MF_01274"/>
    </source>
</evidence>
<feature type="binding site" evidence="16">
    <location>
        <position position="87"/>
    </location>
    <ligand>
        <name>substrate</name>
    </ligand>
</feature>
<keyword evidence="13 16" id="KW-0173">Coenzyme A biosynthesis</keyword>
<evidence type="ECO:0000256" key="14">
    <source>
        <dbReference type="ARBA" id="ARBA00038036"/>
    </source>
</evidence>
<dbReference type="GO" id="GO:0046872">
    <property type="term" value="F:metal ion binding"/>
    <property type="evidence" value="ECO:0007669"/>
    <property type="project" value="UniProtKB-KW"/>
</dbReference>
<comment type="cofactor">
    <cofactor evidence="2">
        <name>K(+)</name>
        <dbReference type="ChEBI" id="CHEBI:29103"/>
    </cofactor>
</comment>
<evidence type="ECO:0000256" key="15">
    <source>
        <dbReference type="ARBA" id="ARBA00040883"/>
    </source>
</evidence>
<evidence type="ECO:0000256" key="11">
    <source>
        <dbReference type="ARBA" id="ARBA00022840"/>
    </source>
</evidence>
<keyword evidence="11 16" id="KW-0067">ATP-binding</keyword>
<comment type="similarity">
    <text evidence="14 16">Belongs to the type III pantothenate kinase family.</text>
</comment>
<dbReference type="PANTHER" id="PTHR34265:SF1">
    <property type="entry name" value="TYPE III PANTOTHENATE KINASE"/>
    <property type="match status" value="1"/>
</dbReference>
<evidence type="ECO:0000256" key="8">
    <source>
        <dbReference type="ARBA" id="ARBA00022679"/>
    </source>
</evidence>
<keyword evidence="18" id="KW-1185">Reference proteome</keyword>
<evidence type="ECO:0000256" key="12">
    <source>
        <dbReference type="ARBA" id="ARBA00022958"/>
    </source>
</evidence>
<proteinExistence type="inferred from homology"/>
<keyword evidence="7 16" id="KW-0963">Cytoplasm</keyword>
<evidence type="ECO:0000256" key="10">
    <source>
        <dbReference type="ARBA" id="ARBA00022777"/>
    </source>
</evidence>
<reference evidence="18" key="1">
    <citation type="submission" date="2016-11" db="EMBL/GenBank/DDBJ databases">
        <authorList>
            <person name="Varghese N."/>
            <person name="Submissions S."/>
        </authorList>
    </citation>
    <scope>NUCLEOTIDE SEQUENCE [LARGE SCALE GENOMIC DNA]</scope>
    <source>
        <strain evidence="18">DSM 26349</strain>
    </source>
</reference>
<evidence type="ECO:0000256" key="9">
    <source>
        <dbReference type="ARBA" id="ARBA00022741"/>
    </source>
</evidence>
<feature type="active site" description="Proton acceptor" evidence="16">
    <location>
        <position position="96"/>
    </location>
</feature>
<evidence type="ECO:0000256" key="1">
    <source>
        <dbReference type="ARBA" id="ARBA00001206"/>
    </source>
</evidence>
<dbReference type="SUPFAM" id="SSF53067">
    <property type="entry name" value="Actin-like ATPase domain"/>
    <property type="match status" value="2"/>
</dbReference>
<sequence length="242" mass="26975">MNLVIDVGNTFIKFGVFDVQQLKHKKSCVKNDFLLVLEEVSQSFPDIKNTIIASVGKLEKEHLAKLELLYDVLQLDQHTKVPFFNKYSTPTTLGVDRIAVISAAAQQFTNKNVLVIDAGTCITYDFINSKNEYFGGAISPGITLRYQALNSFTAKLPLLEAQHPQNLIGNSTVSSIHSGVVNGILFEIDGIIETYKKEFTDLTVILTGGDTHFLRDSIKNDIFANSNFLLEGLNQILEYNIR</sequence>
<dbReference type="NCBIfam" id="TIGR00671">
    <property type="entry name" value="baf"/>
    <property type="match status" value="1"/>
</dbReference>
<evidence type="ECO:0000256" key="6">
    <source>
        <dbReference type="ARBA" id="ARBA00012102"/>
    </source>
</evidence>
<dbReference type="OrthoDB" id="9804707at2"/>
<feature type="binding site" evidence="16">
    <location>
        <position position="172"/>
    </location>
    <ligand>
        <name>substrate</name>
    </ligand>
</feature>
<dbReference type="GO" id="GO:0004594">
    <property type="term" value="F:pantothenate kinase activity"/>
    <property type="evidence" value="ECO:0007669"/>
    <property type="project" value="UniProtKB-UniRule"/>
</dbReference>
<dbReference type="InterPro" id="IPR043129">
    <property type="entry name" value="ATPase_NBD"/>
</dbReference>
<gene>
    <name evidence="16" type="primary">coaX</name>
    <name evidence="17" type="ORF">SAMN04487908_12613</name>
</gene>
<name>A0A1M6M8N0_9FLAO</name>
<dbReference type="HAMAP" id="MF_01274">
    <property type="entry name" value="Pantothen_kinase_3"/>
    <property type="match status" value="1"/>
</dbReference>
<dbReference type="InterPro" id="IPR004619">
    <property type="entry name" value="Type_III_PanK"/>
</dbReference>
<comment type="pathway">
    <text evidence="4 16">Cofactor biosynthesis; coenzyme A biosynthesis; CoA from (R)-pantothenate: step 1/5.</text>
</comment>
<comment type="cofactor">
    <cofactor evidence="16">
        <name>NH4(+)</name>
        <dbReference type="ChEBI" id="CHEBI:28938"/>
    </cofactor>
    <cofactor evidence="16">
        <name>K(+)</name>
        <dbReference type="ChEBI" id="CHEBI:29103"/>
    </cofactor>
    <text evidence="16">A monovalent cation. Ammonium or potassium.</text>
</comment>
<evidence type="ECO:0000256" key="7">
    <source>
        <dbReference type="ARBA" id="ARBA00022490"/>
    </source>
</evidence>
<dbReference type="GO" id="GO:0015937">
    <property type="term" value="P:coenzyme A biosynthetic process"/>
    <property type="evidence" value="ECO:0007669"/>
    <property type="project" value="UniProtKB-UniRule"/>
</dbReference>
<dbReference type="STRING" id="797419.SAMN05216556_12313"/>
<organism evidence="17 18">
    <name type="scientific">Aequorivita viscosa</name>
    <dbReference type="NCBI Taxonomy" id="797419"/>
    <lineage>
        <taxon>Bacteria</taxon>
        <taxon>Pseudomonadati</taxon>
        <taxon>Bacteroidota</taxon>
        <taxon>Flavobacteriia</taxon>
        <taxon>Flavobacteriales</taxon>
        <taxon>Flavobacteriaceae</taxon>
        <taxon>Aequorivita</taxon>
    </lineage>
</organism>
<dbReference type="CDD" id="cd24015">
    <property type="entry name" value="ASKHA_NBD_PanK-III"/>
    <property type="match status" value="1"/>
</dbReference>
<feature type="binding site" evidence="16">
    <location>
        <begin position="6"/>
        <end position="13"/>
    </location>
    <ligand>
        <name>ATP</name>
        <dbReference type="ChEBI" id="CHEBI:30616"/>
    </ligand>
</feature>
<keyword evidence="8 16" id="KW-0808">Transferase</keyword>
<evidence type="ECO:0000313" key="17">
    <source>
        <dbReference type="EMBL" id="SHJ79772.1"/>
    </source>
</evidence>
<evidence type="ECO:0000313" key="18">
    <source>
        <dbReference type="Proteomes" id="UP000184172"/>
    </source>
</evidence>
<dbReference type="NCBIfam" id="NF009853">
    <property type="entry name" value="PRK13320.1-5"/>
    <property type="match status" value="1"/>
</dbReference>
<dbReference type="Proteomes" id="UP000184172">
    <property type="component" value="Unassembled WGS sequence"/>
</dbReference>
<evidence type="ECO:0000256" key="3">
    <source>
        <dbReference type="ARBA" id="ARBA00004496"/>
    </source>
</evidence>